<evidence type="ECO:0000256" key="9">
    <source>
        <dbReference type="ARBA" id="ARBA00022777"/>
    </source>
</evidence>
<keyword evidence="10" id="KW-0067">ATP-binding</keyword>
<dbReference type="InterPro" id="IPR003594">
    <property type="entry name" value="HATPase_dom"/>
</dbReference>
<keyword evidence="9 16" id="KW-0418">Kinase</keyword>
<keyword evidence="4" id="KW-1003">Cell membrane</keyword>
<dbReference type="SMART" id="SM00387">
    <property type="entry name" value="HATPase_c"/>
    <property type="match status" value="1"/>
</dbReference>
<keyword evidence="14" id="KW-0472">Membrane</keyword>
<evidence type="ECO:0000256" key="14">
    <source>
        <dbReference type="SAM" id="Phobius"/>
    </source>
</evidence>
<evidence type="ECO:0000313" key="17">
    <source>
        <dbReference type="Proteomes" id="UP000481417"/>
    </source>
</evidence>
<dbReference type="CDD" id="cd00082">
    <property type="entry name" value="HisKA"/>
    <property type="match status" value="1"/>
</dbReference>
<dbReference type="Pfam" id="PF02518">
    <property type="entry name" value="HATPase_c"/>
    <property type="match status" value="1"/>
</dbReference>
<dbReference type="SMART" id="SM00388">
    <property type="entry name" value="HisKA"/>
    <property type="match status" value="1"/>
</dbReference>
<dbReference type="PROSITE" id="PS50109">
    <property type="entry name" value="HIS_KIN"/>
    <property type="match status" value="1"/>
</dbReference>
<dbReference type="EC" id="2.7.13.3" evidence="3"/>
<organism evidence="16 17">
    <name type="scientific">Paracoccus lichenicola</name>
    <dbReference type="NCBI Taxonomy" id="2665644"/>
    <lineage>
        <taxon>Bacteria</taxon>
        <taxon>Pseudomonadati</taxon>
        <taxon>Pseudomonadota</taxon>
        <taxon>Alphaproteobacteria</taxon>
        <taxon>Rhodobacterales</taxon>
        <taxon>Paracoccaceae</taxon>
        <taxon>Paracoccus</taxon>
    </lineage>
</organism>
<proteinExistence type="predicted"/>
<evidence type="ECO:0000256" key="5">
    <source>
        <dbReference type="ARBA" id="ARBA00022553"/>
    </source>
</evidence>
<evidence type="ECO:0000256" key="8">
    <source>
        <dbReference type="ARBA" id="ARBA00022741"/>
    </source>
</evidence>
<keyword evidence="12" id="KW-0902">Two-component regulatory system</keyword>
<evidence type="ECO:0000256" key="11">
    <source>
        <dbReference type="ARBA" id="ARBA00022989"/>
    </source>
</evidence>
<dbReference type="Gene3D" id="1.10.287.130">
    <property type="match status" value="1"/>
</dbReference>
<dbReference type="GO" id="GO:0000155">
    <property type="term" value="F:phosphorelay sensor kinase activity"/>
    <property type="evidence" value="ECO:0007669"/>
    <property type="project" value="InterPro"/>
</dbReference>
<keyword evidence="11 14" id="KW-1133">Transmembrane helix</keyword>
<dbReference type="AlphaFoldDB" id="A0A6L6HSA5"/>
<dbReference type="InterPro" id="IPR003661">
    <property type="entry name" value="HisK_dim/P_dom"/>
</dbReference>
<reference evidence="16 17" key="1">
    <citation type="submission" date="2019-11" db="EMBL/GenBank/DDBJ databases">
        <authorList>
            <person name="Lang L."/>
        </authorList>
    </citation>
    <scope>NUCLEOTIDE SEQUENCE [LARGE SCALE GENOMIC DNA]</scope>
    <source>
        <strain evidence="16 17">YIM 132242</strain>
    </source>
</reference>
<evidence type="ECO:0000256" key="2">
    <source>
        <dbReference type="ARBA" id="ARBA00004651"/>
    </source>
</evidence>
<dbReference type="Gene3D" id="3.30.565.10">
    <property type="entry name" value="Histidine kinase-like ATPase, C-terminal domain"/>
    <property type="match status" value="1"/>
</dbReference>
<dbReference type="Pfam" id="PF00512">
    <property type="entry name" value="HisKA"/>
    <property type="match status" value="1"/>
</dbReference>
<dbReference type="GO" id="GO:0005886">
    <property type="term" value="C:plasma membrane"/>
    <property type="evidence" value="ECO:0007669"/>
    <property type="project" value="UniProtKB-SubCell"/>
</dbReference>
<dbReference type="PRINTS" id="PR00344">
    <property type="entry name" value="BCTRLSENSOR"/>
</dbReference>
<keyword evidence="13" id="KW-0175">Coiled coil</keyword>
<keyword evidence="6" id="KW-0808">Transferase</keyword>
<comment type="caution">
    <text evidence="16">The sequence shown here is derived from an EMBL/GenBank/DDBJ whole genome shotgun (WGS) entry which is preliminary data.</text>
</comment>
<keyword evidence="5" id="KW-0597">Phosphoprotein</keyword>
<feature type="coiled-coil region" evidence="13">
    <location>
        <begin position="350"/>
        <end position="377"/>
    </location>
</feature>
<dbReference type="SUPFAM" id="SSF103190">
    <property type="entry name" value="Sensory domain-like"/>
    <property type="match status" value="1"/>
</dbReference>
<dbReference type="GO" id="GO:0005524">
    <property type="term" value="F:ATP binding"/>
    <property type="evidence" value="ECO:0007669"/>
    <property type="project" value="UniProtKB-KW"/>
</dbReference>
<dbReference type="InterPro" id="IPR017055">
    <property type="entry name" value="Sig_transdc_His_kinase_DctB"/>
</dbReference>
<feature type="domain" description="Histidine kinase" evidence="15">
    <location>
        <begin position="386"/>
        <end position="595"/>
    </location>
</feature>
<evidence type="ECO:0000256" key="1">
    <source>
        <dbReference type="ARBA" id="ARBA00000085"/>
    </source>
</evidence>
<keyword evidence="8" id="KW-0547">Nucleotide-binding</keyword>
<comment type="subcellular location">
    <subcellularLocation>
        <location evidence="2">Cell membrane</location>
        <topology evidence="2">Multi-pass membrane protein</topology>
    </subcellularLocation>
</comment>
<evidence type="ECO:0000256" key="7">
    <source>
        <dbReference type="ARBA" id="ARBA00022692"/>
    </source>
</evidence>
<keyword evidence="17" id="KW-1185">Reference proteome</keyword>
<dbReference type="InterPro" id="IPR004358">
    <property type="entry name" value="Sig_transdc_His_kin-like_C"/>
</dbReference>
<feature type="transmembrane region" description="Helical" evidence="14">
    <location>
        <begin position="54"/>
        <end position="78"/>
    </location>
</feature>
<dbReference type="PANTHER" id="PTHR43065:SF46">
    <property type="entry name" value="C4-DICARBOXYLATE TRANSPORT SENSOR PROTEIN DCTB"/>
    <property type="match status" value="1"/>
</dbReference>
<dbReference type="InterPro" id="IPR036890">
    <property type="entry name" value="HATPase_C_sf"/>
</dbReference>
<evidence type="ECO:0000259" key="15">
    <source>
        <dbReference type="PROSITE" id="PS50109"/>
    </source>
</evidence>
<evidence type="ECO:0000313" key="16">
    <source>
        <dbReference type="EMBL" id="MTE01309.1"/>
    </source>
</evidence>
<evidence type="ECO:0000256" key="3">
    <source>
        <dbReference type="ARBA" id="ARBA00012438"/>
    </source>
</evidence>
<feature type="transmembrane region" description="Helical" evidence="14">
    <location>
        <begin position="296"/>
        <end position="315"/>
    </location>
</feature>
<dbReference type="InterPro" id="IPR029151">
    <property type="entry name" value="Sensor-like_sf"/>
</dbReference>
<evidence type="ECO:0000256" key="13">
    <source>
        <dbReference type="SAM" id="Coils"/>
    </source>
</evidence>
<evidence type="ECO:0000256" key="6">
    <source>
        <dbReference type="ARBA" id="ARBA00022679"/>
    </source>
</evidence>
<evidence type="ECO:0000256" key="12">
    <source>
        <dbReference type="ARBA" id="ARBA00023012"/>
    </source>
</evidence>
<dbReference type="SUPFAM" id="SSF47384">
    <property type="entry name" value="Homodimeric domain of signal transducing histidine kinase"/>
    <property type="match status" value="1"/>
</dbReference>
<dbReference type="InterPro" id="IPR036097">
    <property type="entry name" value="HisK_dim/P_sf"/>
</dbReference>
<dbReference type="Gene3D" id="3.30.450.20">
    <property type="entry name" value="PAS domain"/>
    <property type="match status" value="2"/>
</dbReference>
<protein>
    <recommendedName>
        <fullName evidence="3">histidine kinase</fullName>
        <ecNumber evidence="3">2.7.13.3</ecNumber>
    </recommendedName>
</protein>
<dbReference type="SUPFAM" id="SSF55874">
    <property type="entry name" value="ATPase domain of HSP90 chaperone/DNA topoisomerase II/histidine kinase"/>
    <property type="match status" value="1"/>
</dbReference>
<keyword evidence="7 14" id="KW-0812">Transmembrane</keyword>
<name>A0A6L6HSA5_9RHOB</name>
<sequence>MAVFARWRPGHVWFSAQAEAASVERETQCRNARLVRDEQDALRTASDSPPSSRLAGWLALAVALALLVLVPAAAFWGVRSNALQGLRDEGLAAAQSRALTLESILDRQRAVVAVLADDAMVKATLRGEAIDRRDAVSAKLERLRSETQSTVLYLLDATGRTVAASNWNQPDSFVGHDYGFRDYFRLADPTAMEFALGTVSRQPGLYLSHDVRDGAALLGVVVVKVEFDALEAAWARSPNATHVTEADGRVIITTAADLRFTTTPPVVPASLRITLPVRGTGWTLAMHAPTREARQTALYAAGTAGLAMLLLMALADQARRARLRATRKAQADRAYRITLERAVAERTRDLSEEMRERQMAQQRLSQMQSDLVQANKLATMGQITAGVAHEINQPLAAIRLLAENGQAMLPGGPAGDNLARISRMADRIGQITDQLRGFARKATGQIGPVPLRPVIEASLMLTASRRKAGDMPVHLPGIPDGLAVTGEQVRVEQILVNLLTNAFEAQEGCADPGIRLGVEAGADRVTLTVSDNGPGLPPQVRDQLFAPFATSKPQGLGLGLVISRDIARDLGGELTADDPVPGQGATFRLTLPRAA</sequence>
<dbReference type="Proteomes" id="UP000481417">
    <property type="component" value="Unassembled WGS sequence"/>
</dbReference>
<dbReference type="PANTHER" id="PTHR43065">
    <property type="entry name" value="SENSOR HISTIDINE KINASE"/>
    <property type="match status" value="1"/>
</dbReference>
<dbReference type="EMBL" id="WMBT01000009">
    <property type="protein sequence ID" value="MTE01309.1"/>
    <property type="molecule type" value="Genomic_DNA"/>
</dbReference>
<gene>
    <name evidence="16" type="ORF">GIY56_13545</name>
</gene>
<evidence type="ECO:0000256" key="10">
    <source>
        <dbReference type="ARBA" id="ARBA00022840"/>
    </source>
</evidence>
<dbReference type="InterPro" id="IPR005467">
    <property type="entry name" value="His_kinase_dom"/>
</dbReference>
<accession>A0A6L6HSA5</accession>
<dbReference type="Gene3D" id="6.10.250.3020">
    <property type="match status" value="1"/>
</dbReference>
<dbReference type="PIRSF" id="PIRSF036431">
    <property type="entry name" value="STHK_DctB"/>
    <property type="match status" value="1"/>
</dbReference>
<evidence type="ECO:0000256" key="4">
    <source>
        <dbReference type="ARBA" id="ARBA00022475"/>
    </source>
</evidence>
<comment type="catalytic activity">
    <reaction evidence="1">
        <text>ATP + protein L-histidine = ADP + protein N-phospho-L-histidine.</text>
        <dbReference type="EC" id="2.7.13.3"/>
    </reaction>
</comment>